<dbReference type="PANTHER" id="PTHR38593:SF1">
    <property type="entry name" value="BLR2558 PROTEIN"/>
    <property type="match status" value="1"/>
</dbReference>
<reference evidence="2 3" key="1">
    <citation type="submission" date="2014-08" db="EMBL/GenBank/DDBJ databases">
        <authorList>
            <person name="Moulin Lionel"/>
        </authorList>
    </citation>
    <scope>NUCLEOTIDE SEQUENCE [LARGE SCALE GENOMIC DNA]</scope>
</reference>
<name>A0A090FCS0_MESPL</name>
<dbReference type="InterPro" id="IPR012347">
    <property type="entry name" value="Ferritin-like"/>
</dbReference>
<protein>
    <submittedName>
        <fullName evidence="2">Putative outer membrane protein</fullName>
    </submittedName>
</protein>
<dbReference type="Pfam" id="PF13628">
    <property type="entry name" value="DUF4142"/>
    <property type="match status" value="1"/>
</dbReference>
<sequence>MFEIESSKLALERSDDATKAFAKQMVADHEKTTADLKGLVTSGKVKATLPTAMTDKQQSTLNDLKALQGNDFTKQYHSDQVDAHKDAVDLFKRYSEGGDQPDLKAWAGATLPHLQHHLDMANGLNK</sequence>
<evidence type="ECO:0000259" key="1">
    <source>
        <dbReference type="Pfam" id="PF13628"/>
    </source>
</evidence>
<dbReference type="PANTHER" id="PTHR38593">
    <property type="entry name" value="BLR2558 PROTEIN"/>
    <property type="match status" value="1"/>
</dbReference>
<dbReference type="EMBL" id="CCNB01000019">
    <property type="protein sequence ID" value="CDX39433.1"/>
    <property type="molecule type" value="Genomic_DNA"/>
</dbReference>
<proteinExistence type="predicted"/>
<gene>
    <name evidence="2" type="ORF">MPLDJ20_260001</name>
</gene>
<dbReference type="Gene3D" id="1.20.1260.10">
    <property type="match status" value="1"/>
</dbReference>
<organism evidence="2 3">
    <name type="scientific">Mesorhizobium plurifarium</name>
    <dbReference type="NCBI Taxonomy" id="69974"/>
    <lineage>
        <taxon>Bacteria</taxon>
        <taxon>Pseudomonadati</taxon>
        <taxon>Pseudomonadota</taxon>
        <taxon>Alphaproteobacteria</taxon>
        <taxon>Hyphomicrobiales</taxon>
        <taxon>Phyllobacteriaceae</taxon>
        <taxon>Mesorhizobium</taxon>
    </lineage>
</organism>
<dbReference type="InterPro" id="IPR025419">
    <property type="entry name" value="DUF4142"/>
</dbReference>
<evidence type="ECO:0000313" key="2">
    <source>
        <dbReference type="EMBL" id="CDX39433.1"/>
    </source>
</evidence>
<feature type="domain" description="DUF4142" evidence="1">
    <location>
        <begin position="1"/>
        <end position="123"/>
    </location>
</feature>
<dbReference type="Proteomes" id="UP000046373">
    <property type="component" value="Unassembled WGS sequence"/>
</dbReference>
<evidence type="ECO:0000313" key="3">
    <source>
        <dbReference type="Proteomes" id="UP000046373"/>
    </source>
</evidence>
<accession>A0A090FCS0</accession>
<dbReference type="AlphaFoldDB" id="A0A090FCS0"/>